<dbReference type="PRINTS" id="PR00888">
    <property type="entry name" value="SM22CALPONIN"/>
</dbReference>
<dbReference type="EMBL" id="CAJPIZ010003489">
    <property type="protein sequence ID" value="CAG2106419.1"/>
    <property type="molecule type" value="Genomic_DNA"/>
</dbReference>
<dbReference type="PROSITE" id="PS50021">
    <property type="entry name" value="CH"/>
    <property type="match status" value="1"/>
</dbReference>
<reference evidence="2" key="1">
    <citation type="submission" date="2020-11" db="EMBL/GenBank/DDBJ databases">
        <authorList>
            <person name="Tran Van P."/>
        </authorList>
    </citation>
    <scope>NUCLEOTIDE SEQUENCE</scope>
</reference>
<keyword evidence="3" id="KW-1185">Reference proteome</keyword>
<accession>A0A7R9PYU9</accession>
<dbReference type="GO" id="GO:0007015">
    <property type="term" value="P:actin filament organization"/>
    <property type="evidence" value="ECO:0007669"/>
    <property type="project" value="TreeGrafter"/>
</dbReference>
<dbReference type="EMBL" id="OC858064">
    <property type="protein sequence ID" value="CAD7625989.1"/>
    <property type="molecule type" value="Genomic_DNA"/>
</dbReference>
<dbReference type="OrthoDB" id="15627at2759"/>
<dbReference type="SMART" id="SM00033">
    <property type="entry name" value="CH"/>
    <property type="match status" value="1"/>
</dbReference>
<evidence type="ECO:0000313" key="3">
    <source>
        <dbReference type="Proteomes" id="UP000759131"/>
    </source>
</evidence>
<dbReference type="SUPFAM" id="SSF47576">
    <property type="entry name" value="Calponin-homology domain, CH-domain"/>
    <property type="match status" value="1"/>
</dbReference>
<sequence>MMSESITCLLLPHKRVVENTRESQVLLWIWNILKEISEFDYEQYLRDGVVLCRLMNAINEGSIKGEITSGTNIKQKRENIEQFLRACSAYGVPKDQLFGVEDLLLLQNIPKVTRCVFALGKLAAENFDGPELGDEPYEPLDPKSLRRGGMPYGDDIYVAHVNTQDIKKMIYSHNKTD</sequence>
<evidence type="ECO:0000259" key="1">
    <source>
        <dbReference type="PROSITE" id="PS50021"/>
    </source>
</evidence>
<dbReference type="InterPro" id="IPR003096">
    <property type="entry name" value="SM22_calponin"/>
</dbReference>
<name>A0A7R9PYU9_9ACAR</name>
<dbReference type="Gene3D" id="1.10.418.10">
    <property type="entry name" value="Calponin-like domain"/>
    <property type="match status" value="1"/>
</dbReference>
<gene>
    <name evidence="2" type="ORF">OSB1V03_LOCUS6422</name>
</gene>
<dbReference type="Pfam" id="PF00307">
    <property type="entry name" value="CH"/>
    <property type="match status" value="1"/>
</dbReference>
<dbReference type="GO" id="GO:0051015">
    <property type="term" value="F:actin filament binding"/>
    <property type="evidence" value="ECO:0007669"/>
    <property type="project" value="TreeGrafter"/>
</dbReference>
<dbReference type="InterPro" id="IPR050606">
    <property type="entry name" value="Calponin-like"/>
</dbReference>
<dbReference type="PANTHER" id="PTHR47385">
    <property type="entry name" value="CALPONIN"/>
    <property type="match status" value="1"/>
</dbReference>
<dbReference type="Proteomes" id="UP000759131">
    <property type="component" value="Unassembled WGS sequence"/>
</dbReference>
<proteinExistence type="predicted"/>
<dbReference type="InterPro" id="IPR001715">
    <property type="entry name" value="CH_dom"/>
</dbReference>
<dbReference type="AlphaFoldDB" id="A0A7R9PYU9"/>
<protein>
    <recommendedName>
        <fullName evidence="1">Calponin-homology (CH) domain-containing protein</fullName>
    </recommendedName>
</protein>
<evidence type="ECO:0000313" key="2">
    <source>
        <dbReference type="EMBL" id="CAD7625989.1"/>
    </source>
</evidence>
<feature type="domain" description="Calponin-homology (CH)" evidence="1">
    <location>
        <begin position="19"/>
        <end position="123"/>
    </location>
</feature>
<dbReference type="GO" id="GO:0015629">
    <property type="term" value="C:actin cytoskeleton"/>
    <property type="evidence" value="ECO:0007669"/>
    <property type="project" value="TreeGrafter"/>
</dbReference>
<dbReference type="PANTHER" id="PTHR47385:SF14">
    <property type="entry name" value="TRANSGELIN"/>
    <property type="match status" value="1"/>
</dbReference>
<dbReference type="InterPro" id="IPR036872">
    <property type="entry name" value="CH_dom_sf"/>
</dbReference>
<organism evidence="2">
    <name type="scientific">Medioppia subpectinata</name>
    <dbReference type="NCBI Taxonomy" id="1979941"/>
    <lineage>
        <taxon>Eukaryota</taxon>
        <taxon>Metazoa</taxon>
        <taxon>Ecdysozoa</taxon>
        <taxon>Arthropoda</taxon>
        <taxon>Chelicerata</taxon>
        <taxon>Arachnida</taxon>
        <taxon>Acari</taxon>
        <taxon>Acariformes</taxon>
        <taxon>Sarcoptiformes</taxon>
        <taxon>Oribatida</taxon>
        <taxon>Brachypylina</taxon>
        <taxon>Oppioidea</taxon>
        <taxon>Oppiidae</taxon>
        <taxon>Medioppia</taxon>
    </lineage>
</organism>